<evidence type="ECO:0000313" key="6">
    <source>
        <dbReference type="EMBL" id="TXD92162.1"/>
    </source>
</evidence>
<dbReference type="EMBL" id="VORY01000025">
    <property type="protein sequence ID" value="TXD92162.1"/>
    <property type="molecule type" value="Genomic_DNA"/>
</dbReference>
<keyword evidence="3" id="KW-0998">Cell outer membrane</keyword>
<dbReference type="Proteomes" id="UP000321367">
    <property type="component" value="Unassembled WGS sequence"/>
</dbReference>
<keyword evidence="2" id="KW-0472">Membrane</keyword>
<dbReference type="GO" id="GO:0009279">
    <property type="term" value="C:cell outer membrane"/>
    <property type="evidence" value="ECO:0007669"/>
    <property type="project" value="UniProtKB-SubCell"/>
</dbReference>
<name>A0A5C6ZP77_9FLAO</name>
<reference evidence="6 7" key="1">
    <citation type="submission" date="2019-08" db="EMBL/GenBank/DDBJ databases">
        <title>Genome sequence of Gillisia hiemivivida IC154 (type strain).</title>
        <authorList>
            <person name="Bowman J.P."/>
        </authorList>
    </citation>
    <scope>NUCLEOTIDE SEQUENCE [LARGE SCALE GENOMIC DNA]</scope>
    <source>
        <strain evidence="6 7">IC154</strain>
    </source>
</reference>
<keyword evidence="4" id="KW-0732">Signal</keyword>
<comment type="caution">
    <text evidence="6">The sequence shown here is derived from an EMBL/GenBank/DDBJ whole genome shotgun (WGS) entry which is preliminary data.</text>
</comment>
<dbReference type="AlphaFoldDB" id="A0A5C6ZP77"/>
<feature type="signal peptide" evidence="4">
    <location>
        <begin position="1"/>
        <end position="23"/>
    </location>
</feature>
<dbReference type="Pfam" id="PF00593">
    <property type="entry name" value="TonB_dep_Rec_b-barrel"/>
    <property type="match status" value="1"/>
</dbReference>
<dbReference type="OrthoDB" id="1264254at2"/>
<dbReference type="RefSeq" id="WP_146934291.1">
    <property type="nucleotide sequence ID" value="NZ_CBCSHZ010000028.1"/>
</dbReference>
<comment type="subcellular location">
    <subcellularLocation>
        <location evidence="1">Cell outer membrane</location>
    </subcellularLocation>
</comment>
<dbReference type="SUPFAM" id="SSF56935">
    <property type="entry name" value="Porins"/>
    <property type="match status" value="1"/>
</dbReference>
<feature type="chain" id="PRO_5022896208" evidence="4">
    <location>
        <begin position="24"/>
        <end position="576"/>
    </location>
</feature>
<evidence type="ECO:0000313" key="7">
    <source>
        <dbReference type="Proteomes" id="UP000321367"/>
    </source>
</evidence>
<evidence type="ECO:0000256" key="2">
    <source>
        <dbReference type="ARBA" id="ARBA00023136"/>
    </source>
</evidence>
<evidence type="ECO:0000256" key="1">
    <source>
        <dbReference type="ARBA" id="ARBA00004442"/>
    </source>
</evidence>
<accession>A0A5C6ZP77</accession>
<dbReference type="Gene3D" id="2.40.170.20">
    <property type="entry name" value="TonB-dependent receptor, beta-barrel domain"/>
    <property type="match status" value="1"/>
</dbReference>
<keyword evidence="7" id="KW-1185">Reference proteome</keyword>
<organism evidence="6 7">
    <name type="scientific">Gillisia hiemivivida</name>
    <dbReference type="NCBI Taxonomy" id="291190"/>
    <lineage>
        <taxon>Bacteria</taxon>
        <taxon>Pseudomonadati</taxon>
        <taxon>Bacteroidota</taxon>
        <taxon>Flavobacteriia</taxon>
        <taxon>Flavobacteriales</taxon>
        <taxon>Flavobacteriaceae</taxon>
        <taxon>Gillisia</taxon>
    </lineage>
</organism>
<dbReference type="InterPro" id="IPR036942">
    <property type="entry name" value="Beta-barrel_TonB_sf"/>
</dbReference>
<keyword evidence="6" id="KW-0675">Receptor</keyword>
<protein>
    <submittedName>
        <fullName evidence="6">TonB-dependent receptor</fullName>
    </submittedName>
</protein>
<evidence type="ECO:0000256" key="3">
    <source>
        <dbReference type="ARBA" id="ARBA00023237"/>
    </source>
</evidence>
<dbReference type="InterPro" id="IPR000531">
    <property type="entry name" value="Beta-barrel_TonB"/>
</dbReference>
<sequence length="576" mass="64498">MQTPSIKRSLFLLSFLFTGVLVAQDKPLGNETVIVVKPYTPSVNDAFKIKETPVLGDSVSLEKKPIKYSIFSVPVASTFTPSKGRATKVEKDKRIKLYDNYITLGFGTYSNVLAEFYSNLEISKSDNFGVYLTHNSSQGGIEDVRLDDKFYDTELNLNYSSRNKKSSWNTELGLQHQLFNWYGLPEQTRLTNELVTAIDPQQNYISGILGGKLELYDSFLNKASANYRYFGDSYDSAEHNFKADGAFEVNIADELISTKVFADVLSGKFDKGYNDPNELNYSQMIFGITPSLLILRDDLTLNLGASFVYGLDTENSDSSFYIYPQVTASYRLAGDYFIPYAGLEGSLSQNTYYNFAQENPYVSPTLNIAPTDKTYDAYVGAKGKLTNSIGYNLKGGYASEINKALFLANFSNPSSTEDYAYGNSFGVVYDDINTLSFSGEINVDVNRDFKLGLNGSFFSYNSEFEAEAWNLPEMKASLFMDYQITEKWFAGANLFYTGERKDREETIDGGGALGSRTITLDGFTDLNANLGYRFNDQLSIFAKGNNLLGDNYERWSNFPVQGIQVMAGATYKFDYK</sequence>
<proteinExistence type="predicted"/>
<evidence type="ECO:0000256" key="4">
    <source>
        <dbReference type="SAM" id="SignalP"/>
    </source>
</evidence>
<feature type="domain" description="TonB-dependent receptor-like beta-barrel" evidence="5">
    <location>
        <begin position="117"/>
        <end position="547"/>
    </location>
</feature>
<evidence type="ECO:0000259" key="5">
    <source>
        <dbReference type="Pfam" id="PF00593"/>
    </source>
</evidence>
<gene>
    <name evidence="6" type="ORF">ES724_14730</name>
</gene>